<feature type="chain" id="PRO_5019382516" description="Ig-like domain-containing protein" evidence="3">
    <location>
        <begin position="20"/>
        <end position="297"/>
    </location>
</feature>
<keyword evidence="3" id="KW-0732">Signal</keyword>
<accession>A0A443I4Z2</accession>
<feature type="compositionally biased region" description="Low complexity" evidence="1">
    <location>
        <begin position="204"/>
        <end position="249"/>
    </location>
</feature>
<feature type="signal peptide" evidence="3">
    <location>
        <begin position="1"/>
        <end position="19"/>
    </location>
</feature>
<organism evidence="4 5">
    <name type="scientific">Byssochlamys spectabilis</name>
    <name type="common">Paecilomyces variotii</name>
    <dbReference type="NCBI Taxonomy" id="264951"/>
    <lineage>
        <taxon>Eukaryota</taxon>
        <taxon>Fungi</taxon>
        <taxon>Dikarya</taxon>
        <taxon>Ascomycota</taxon>
        <taxon>Pezizomycotina</taxon>
        <taxon>Eurotiomycetes</taxon>
        <taxon>Eurotiomycetidae</taxon>
        <taxon>Eurotiales</taxon>
        <taxon>Thermoascaceae</taxon>
        <taxon>Paecilomyces</taxon>
    </lineage>
</organism>
<evidence type="ECO:0008006" key="6">
    <source>
        <dbReference type="Google" id="ProtNLM"/>
    </source>
</evidence>
<evidence type="ECO:0000313" key="5">
    <source>
        <dbReference type="Proteomes" id="UP000283841"/>
    </source>
</evidence>
<proteinExistence type="predicted"/>
<keyword evidence="2" id="KW-0812">Transmembrane</keyword>
<sequence>MIAATSTVLLGTLASVVTAQTVDIFLPEYGRYSDSLVAQSVGENAGVTSYLIECGPQTVTSISCFAQPTGVGRDGETPPICTGDSSYNTYTRGSCVAAGATLLEGPSTIVFINPSDNGVSIDCSVAGTVSAVCTQTFSDLGHEKVWVDTISGEDFSFYHVPLTTGLTANGPLPTLNAGGQASTSSAPPVTSSAISLSPKITASMAAPSTTPSTTSSTTPSTTPSASTTSSNAAVASSSSFSPLNNTTSNATKPATNGSSNTTTVTPIATEAISGATALTLWVTGAAAAAVVAAAVII</sequence>
<dbReference type="GeneID" id="39598677"/>
<feature type="transmembrane region" description="Helical" evidence="2">
    <location>
        <begin position="278"/>
        <end position="296"/>
    </location>
</feature>
<keyword evidence="5" id="KW-1185">Reference proteome</keyword>
<dbReference type="RefSeq" id="XP_028488767.1">
    <property type="nucleotide sequence ID" value="XM_028629400.1"/>
</dbReference>
<evidence type="ECO:0000256" key="1">
    <source>
        <dbReference type="SAM" id="MobiDB-lite"/>
    </source>
</evidence>
<keyword evidence="2" id="KW-0472">Membrane</keyword>
<comment type="caution">
    <text evidence="4">The sequence shown here is derived from an EMBL/GenBank/DDBJ whole genome shotgun (WGS) entry which is preliminary data.</text>
</comment>
<feature type="compositionally biased region" description="Polar residues" evidence="1">
    <location>
        <begin position="250"/>
        <end position="262"/>
    </location>
</feature>
<name>A0A443I4Z2_BYSSP</name>
<feature type="region of interest" description="Disordered" evidence="1">
    <location>
        <begin position="171"/>
        <end position="192"/>
    </location>
</feature>
<dbReference type="Proteomes" id="UP000283841">
    <property type="component" value="Unassembled WGS sequence"/>
</dbReference>
<dbReference type="VEuPathDB" id="FungiDB:C8Q69DRAFT_449890"/>
<feature type="compositionally biased region" description="Low complexity" evidence="1">
    <location>
        <begin position="181"/>
        <end position="192"/>
    </location>
</feature>
<protein>
    <recommendedName>
        <fullName evidence="6">Ig-like domain-containing protein</fullName>
    </recommendedName>
</protein>
<dbReference type="AlphaFoldDB" id="A0A443I4Z2"/>
<evidence type="ECO:0000313" key="4">
    <source>
        <dbReference type="EMBL" id="RWQ99122.1"/>
    </source>
</evidence>
<evidence type="ECO:0000256" key="2">
    <source>
        <dbReference type="SAM" id="Phobius"/>
    </source>
</evidence>
<feature type="region of interest" description="Disordered" evidence="1">
    <location>
        <begin position="204"/>
        <end position="262"/>
    </location>
</feature>
<reference evidence="4 5" key="1">
    <citation type="journal article" date="2018" name="Front. Microbiol.">
        <title>Genomic and genetic insights into a cosmopolitan fungus, Paecilomyces variotii (Eurotiales).</title>
        <authorList>
            <person name="Urquhart A.S."/>
            <person name="Mondo S.J."/>
            <person name="Makela M.R."/>
            <person name="Hane J.K."/>
            <person name="Wiebenga A."/>
            <person name="He G."/>
            <person name="Mihaltcheva S."/>
            <person name="Pangilinan J."/>
            <person name="Lipzen A."/>
            <person name="Barry K."/>
            <person name="de Vries R.P."/>
            <person name="Grigoriev I.V."/>
            <person name="Idnurm A."/>
        </authorList>
    </citation>
    <scope>NUCLEOTIDE SEQUENCE [LARGE SCALE GENOMIC DNA]</scope>
    <source>
        <strain evidence="4 5">CBS 101075</strain>
    </source>
</reference>
<gene>
    <name evidence="4" type="ORF">C8Q69DRAFT_449890</name>
</gene>
<keyword evidence="2" id="KW-1133">Transmembrane helix</keyword>
<evidence type="ECO:0000256" key="3">
    <source>
        <dbReference type="SAM" id="SignalP"/>
    </source>
</evidence>
<dbReference type="EMBL" id="RCNU01000001">
    <property type="protein sequence ID" value="RWQ99122.1"/>
    <property type="molecule type" value="Genomic_DNA"/>
</dbReference>